<feature type="chain" id="PRO_5046169384" evidence="2">
    <location>
        <begin position="27"/>
        <end position="266"/>
    </location>
</feature>
<evidence type="ECO:0000313" key="5">
    <source>
        <dbReference type="Proteomes" id="UP001059836"/>
    </source>
</evidence>
<keyword evidence="2" id="KW-0732">Signal</keyword>
<evidence type="ECO:0000256" key="2">
    <source>
        <dbReference type="SAM" id="SignalP"/>
    </source>
</evidence>
<dbReference type="InterPro" id="IPR003779">
    <property type="entry name" value="CMD-like"/>
</dbReference>
<accession>A0ABX6IF61</accession>
<dbReference type="Proteomes" id="UP001059836">
    <property type="component" value="Chromosome"/>
</dbReference>
<proteinExistence type="predicted"/>
<protein>
    <submittedName>
        <fullName evidence="4">4-carboxymuconolactone decarboxylase</fullName>
    </submittedName>
</protein>
<dbReference type="Gene3D" id="1.20.1290.10">
    <property type="entry name" value="AhpD-like"/>
    <property type="match status" value="1"/>
</dbReference>
<reference evidence="4" key="1">
    <citation type="journal article" date="2021" name="Nat. Microbiol.">
        <title>Cocultivation of an ultrasmall environmental parasitic bacterium with lytic ability against bacteria associated with wastewater foams.</title>
        <authorList>
            <person name="Batinovic S."/>
            <person name="Rose J.J.A."/>
            <person name="Ratcliffe J."/>
            <person name="Seviour R.J."/>
            <person name="Petrovski S."/>
        </authorList>
    </citation>
    <scope>NUCLEOTIDE SEQUENCE</scope>
    <source>
        <strain evidence="4">CON9</strain>
    </source>
</reference>
<dbReference type="PROSITE" id="PS51257">
    <property type="entry name" value="PROKAR_LIPOPROTEIN"/>
    <property type="match status" value="1"/>
</dbReference>
<sequence>MTHRHPHRPGRLALSAAALAAGAALLAGCTGQPAEDAGPTSRTDHIGSVAPALEQYDAEQVQALWNDESLSARDRGLVTIAVHVAGGNTDDLGFYVDKALDDGATPAEVSETITHLGFYAGWPNAMAAVDPVAAVYEERGIDASELPETDPELLDQEPAAESARETAVQDQHGDTSQRLVDATDETVFDDLWLRPGLEPRDRSLVTIVALVTTGQADQIPYHLGRAMDNGLTAEEIDPLMEHLAYFTGWPKVFTAMPVVTETLESR</sequence>
<feature type="domain" description="Carboxymuconolactone decarboxylase-like" evidence="3">
    <location>
        <begin position="180"/>
        <end position="261"/>
    </location>
</feature>
<feature type="compositionally biased region" description="Acidic residues" evidence="1">
    <location>
        <begin position="145"/>
        <end position="155"/>
    </location>
</feature>
<evidence type="ECO:0000313" key="4">
    <source>
        <dbReference type="EMBL" id="QHN34479.1"/>
    </source>
</evidence>
<organism evidence="4 5">
    <name type="scientific">Gordonia pseudamarae</name>
    <dbReference type="NCBI Taxonomy" id="2831662"/>
    <lineage>
        <taxon>Bacteria</taxon>
        <taxon>Bacillati</taxon>
        <taxon>Actinomycetota</taxon>
        <taxon>Actinomycetes</taxon>
        <taxon>Mycobacteriales</taxon>
        <taxon>Gordoniaceae</taxon>
        <taxon>Gordonia</taxon>
    </lineage>
</organism>
<evidence type="ECO:0000259" key="3">
    <source>
        <dbReference type="Pfam" id="PF02627"/>
    </source>
</evidence>
<dbReference type="InterPro" id="IPR052512">
    <property type="entry name" value="4CMD/NDH-1_regulator"/>
</dbReference>
<gene>
    <name evidence="4" type="ORF">GII31_05755</name>
</gene>
<dbReference type="InterPro" id="IPR029032">
    <property type="entry name" value="AhpD-like"/>
</dbReference>
<dbReference type="RefSeq" id="WP_213247618.1">
    <property type="nucleotide sequence ID" value="NZ_CP045806.1"/>
</dbReference>
<dbReference type="Pfam" id="PF02627">
    <property type="entry name" value="CMD"/>
    <property type="match status" value="2"/>
</dbReference>
<keyword evidence="5" id="KW-1185">Reference proteome</keyword>
<feature type="region of interest" description="Disordered" evidence="1">
    <location>
        <begin position="143"/>
        <end position="176"/>
    </location>
</feature>
<dbReference type="SUPFAM" id="SSF69118">
    <property type="entry name" value="AhpD-like"/>
    <property type="match status" value="1"/>
</dbReference>
<feature type="signal peptide" evidence="2">
    <location>
        <begin position="1"/>
        <end position="26"/>
    </location>
</feature>
<dbReference type="EMBL" id="CP045809">
    <property type="protein sequence ID" value="QHN34479.1"/>
    <property type="molecule type" value="Genomic_DNA"/>
</dbReference>
<evidence type="ECO:0000256" key="1">
    <source>
        <dbReference type="SAM" id="MobiDB-lite"/>
    </source>
</evidence>
<dbReference type="PANTHER" id="PTHR33570:SF9">
    <property type="entry name" value="BLL4600 PROTEIN"/>
    <property type="match status" value="1"/>
</dbReference>
<dbReference type="PANTHER" id="PTHR33570">
    <property type="entry name" value="4-CARBOXYMUCONOLACTONE DECARBOXYLASE FAMILY PROTEIN"/>
    <property type="match status" value="1"/>
</dbReference>
<feature type="domain" description="Carboxymuconolactone decarboxylase-like" evidence="3">
    <location>
        <begin position="62"/>
        <end position="132"/>
    </location>
</feature>
<name>A0ABX6IF61_9ACTN</name>